<dbReference type="RefSeq" id="XP_011401434.1">
    <property type="nucleotide sequence ID" value="XM_011403132.1"/>
</dbReference>
<dbReference type="GeneID" id="23616723"/>
<organism evidence="2 3">
    <name type="scientific">Auxenochlorella protothecoides</name>
    <name type="common">Green microalga</name>
    <name type="synonym">Chlorella protothecoides</name>
    <dbReference type="NCBI Taxonomy" id="3075"/>
    <lineage>
        <taxon>Eukaryota</taxon>
        <taxon>Viridiplantae</taxon>
        <taxon>Chlorophyta</taxon>
        <taxon>core chlorophytes</taxon>
        <taxon>Trebouxiophyceae</taxon>
        <taxon>Chlorellales</taxon>
        <taxon>Chlorellaceae</taxon>
        <taxon>Auxenochlorella</taxon>
    </lineage>
</organism>
<protein>
    <submittedName>
        <fullName evidence="2">Uncharacterized protein</fullName>
    </submittedName>
</protein>
<keyword evidence="3" id="KW-1185">Reference proteome</keyword>
<feature type="region of interest" description="Disordered" evidence="1">
    <location>
        <begin position="177"/>
        <end position="206"/>
    </location>
</feature>
<dbReference type="AlphaFoldDB" id="A0A087SRR5"/>
<sequence length="206" mass="22082">MGEHSIVRRACSRKVCRCWALCHCVEPCSLGPGPRTCMHARRRRMPGSLPAHSTRQQQPGVGLCARAEHYWERRELKTAPLLPPSLTLIAGRTLALQGGGAAGRPAGSLSDQACLVRPGRQALDATLGRRTLWASRAGAELGEGDALHCCRELGSGGGRCGQDWDRGSRGWVVSWTPNADLPPSNPVPRSRAPVGLVGQKRSGAWT</sequence>
<dbReference type="Proteomes" id="UP000028924">
    <property type="component" value="Unassembled WGS sequence"/>
</dbReference>
<dbReference type="EMBL" id="KL662168">
    <property type="protein sequence ID" value="KFM28419.1"/>
    <property type="molecule type" value="Genomic_DNA"/>
</dbReference>
<dbReference type="KEGG" id="apro:F751_5332"/>
<gene>
    <name evidence="2" type="ORF">F751_5332</name>
</gene>
<accession>A0A087SRR5</accession>
<reference evidence="2 3" key="1">
    <citation type="journal article" date="2014" name="BMC Genomics">
        <title>Oil accumulation mechanisms of the oleaginous microalga Chlorella protothecoides revealed through its genome, transcriptomes, and proteomes.</title>
        <authorList>
            <person name="Gao C."/>
            <person name="Wang Y."/>
            <person name="Shen Y."/>
            <person name="Yan D."/>
            <person name="He X."/>
            <person name="Dai J."/>
            <person name="Wu Q."/>
        </authorList>
    </citation>
    <scope>NUCLEOTIDE SEQUENCE [LARGE SCALE GENOMIC DNA]</scope>
    <source>
        <strain evidence="2 3">0710</strain>
    </source>
</reference>
<evidence type="ECO:0000256" key="1">
    <source>
        <dbReference type="SAM" id="MobiDB-lite"/>
    </source>
</evidence>
<name>A0A087SRR5_AUXPR</name>
<evidence type="ECO:0000313" key="3">
    <source>
        <dbReference type="Proteomes" id="UP000028924"/>
    </source>
</evidence>
<evidence type="ECO:0000313" key="2">
    <source>
        <dbReference type="EMBL" id="KFM28419.1"/>
    </source>
</evidence>
<proteinExistence type="predicted"/>